<dbReference type="PANTHER" id="PTHR30023:SF0">
    <property type="entry name" value="PENICILLIN-SENSITIVE CARBOXYPEPTIDASE A"/>
    <property type="match status" value="1"/>
</dbReference>
<dbReference type="PANTHER" id="PTHR30023">
    <property type="entry name" value="D-ALANYL-D-ALANINE CARBOXYPEPTIDASE"/>
    <property type="match status" value="1"/>
</dbReference>
<evidence type="ECO:0000256" key="2">
    <source>
        <dbReference type="ARBA" id="ARBA00022801"/>
    </source>
</evidence>
<dbReference type="EMBL" id="LR134521">
    <property type="protein sequence ID" value="VEJ30533.1"/>
    <property type="molecule type" value="Genomic_DNA"/>
</dbReference>
<evidence type="ECO:0000256" key="1">
    <source>
        <dbReference type="ARBA" id="ARBA00006096"/>
    </source>
</evidence>
<dbReference type="AlphaFoldDB" id="A0A448UX83"/>
<reference evidence="4 5" key="1">
    <citation type="submission" date="2018-12" db="EMBL/GenBank/DDBJ databases">
        <authorList>
            <consortium name="Pathogen Informatics"/>
        </authorList>
    </citation>
    <scope>NUCLEOTIDE SEQUENCE [LARGE SCALE GENOMIC DNA]</scope>
    <source>
        <strain evidence="4 5">NCTC10918</strain>
    </source>
</reference>
<dbReference type="EC" id="3.4.16.4" evidence="4"/>
<feature type="region of interest" description="Disordered" evidence="3">
    <location>
        <begin position="51"/>
        <end position="71"/>
    </location>
</feature>
<organism evidence="4 5">
    <name type="scientific">Rothia dentocariosa</name>
    <dbReference type="NCBI Taxonomy" id="2047"/>
    <lineage>
        <taxon>Bacteria</taxon>
        <taxon>Bacillati</taxon>
        <taxon>Actinomycetota</taxon>
        <taxon>Actinomycetes</taxon>
        <taxon>Micrococcales</taxon>
        <taxon>Micrococcaceae</taxon>
        <taxon>Rothia</taxon>
    </lineage>
</organism>
<dbReference type="GO" id="GO:0006508">
    <property type="term" value="P:proteolysis"/>
    <property type="evidence" value="ECO:0007669"/>
    <property type="project" value="InterPro"/>
</dbReference>
<name>A0A448UX83_9MICC</name>
<dbReference type="InterPro" id="IPR012338">
    <property type="entry name" value="Beta-lactam/transpept-like"/>
</dbReference>
<accession>A0A448UX83</accession>
<evidence type="ECO:0000313" key="5">
    <source>
        <dbReference type="Proteomes" id="UP000270988"/>
    </source>
</evidence>
<evidence type="ECO:0000313" key="4">
    <source>
        <dbReference type="EMBL" id="VEJ30533.1"/>
    </source>
</evidence>
<evidence type="ECO:0000256" key="3">
    <source>
        <dbReference type="SAM" id="MobiDB-lite"/>
    </source>
</evidence>
<protein>
    <submittedName>
        <fullName evidence="4">D-alanyl-D-alanine carboxypeptidase dacC</fullName>
        <ecNumber evidence="4">3.4.16.4</ecNumber>
    </submittedName>
</protein>
<dbReference type="PRINTS" id="PR00922">
    <property type="entry name" value="DADACBPTASE3"/>
</dbReference>
<keyword evidence="2 4" id="KW-0378">Hydrolase</keyword>
<dbReference type="Proteomes" id="UP000270988">
    <property type="component" value="Chromosome"/>
</dbReference>
<sequence>MRVTGSVFRGGIRYALKMHSPQPINTPFTRRALLGAAPALFLAACSNPSGGQSQSGTASVTPSVTPTPSPTPVLNTQQLQDLKTQLDKLFQERPYPAHSMLVTALDGTRELYADAPDTPRLPASNMKILTYFALAQTAPERTFTTSVVQGKNGLFLVAGGDTLLVEGATEPATADSPTMRAGLSTLAADTVQQMNERKVAHGTFPIYLDTTIYTGSATNPGWEPGDLESGQITPINPIALASHTVPGQSTPDKPARPQDAGIAALEAFVKVLNKASEEHAEVKAGYVFTVADRRPREADAEQIAQVQSASALDQAFVMMLESDNVLAEVLGRNMAIAAGREGSASEAQKLVREKLQEAKISVTGLVQADVSGMSLQNRVTARTLAQTLGALAAHPKHDELERRFPVAGVSGTLKDRFSGEANKYARGHVAAKTGTLFTAISLSGYATRPDGTRLIFVSLLNDVGGAEALPGAKDTVDSAAAIVAARTEPPATPTGTPAPSDSQVPGSSSAPDATGSGSAPNSSQAPDGSSSASPAGGSAPQEDAPSQAVGQNPAEVPSSQ</sequence>
<dbReference type="InterPro" id="IPR000667">
    <property type="entry name" value="Peptidase_S13"/>
</dbReference>
<dbReference type="Pfam" id="PF02113">
    <property type="entry name" value="Peptidase_S13"/>
    <property type="match status" value="2"/>
</dbReference>
<dbReference type="GO" id="GO:0000270">
    <property type="term" value="P:peptidoglycan metabolic process"/>
    <property type="evidence" value="ECO:0007669"/>
    <property type="project" value="TreeGrafter"/>
</dbReference>
<dbReference type="Gene3D" id="3.40.710.10">
    <property type="entry name" value="DD-peptidase/beta-lactamase superfamily"/>
    <property type="match status" value="2"/>
</dbReference>
<feature type="compositionally biased region" description="Low complexity" evidence="3">
    <location>
        <begin position="488"/>
        <end position="499"/>
    </location>
</feature>
<proteinExistence type="inferred from homology"/>
<feature type="region of interest" description="Disordered" evidence="3">
    <location>
        <begin position="488"/>
        <end position="560"/>
    </location>
</feature>
<dbReference type="NCBIfam" id="TIGR00666">
    <property type="entry name" value="PBP4"/>
    <property type="match status" value="1"/>
</dbReference>
<dbReference type="GO" id="GO:0009002">
    <property type="term" value="F:serine-type D-Ala-D-Ala carboxypeptidase activity"/>
    <property type="evidence" value="ECO:0007669"/>
    <property type="project" value="UniProtKB-EC"/>
</dbReference>
<comment type="similarity">
    <text evidence="1">Belongs to the peptidase S13 family.</text>
</comment>
<keyword evidence="4" id="KW-0645">Protease</keyword>
<gene>
    <name evidence="4" type="primary">dacC</name>
    <name evidence="4" type="ORF">NCTC10918_01817</name>
</gene>
<feature type="compositionally biased region" description="Low complexity" evidence="3">
    <location>
        <begin position="522"/>
        <end position="541"/>
    </location>
</feature>
<feature type="compositionally biased region" description="Polar residues" evidence="3">
    <location>
        <begin position="500"/>
        <end position="521"/>
    </location>
</feature>
<dbReference type="STRING" id="762948.HMPREF0733_10727"/>
<dbReference type="SUPFAM" id="SSF56601">
    <property type="entry name" value="beta-lactamase/transpeptidase-like"/>
    <property type="match status" value="1"/>
</dbReference>
<keyword evidence="4" id="KW-0121">Carboxypeptidase</keyword>